<accession>A0AAW0F9Y4</accession>
<protein>
    <submittedName>
        <fullName evidence="1">Uncharacterized protein</fullName>
    </submittedName>
</protein>
<name>A0AAW0F9Y4_9APHY</name>
<evidence type="ECO:0000313" key="2">
    <source>
        <dbReference type="EMBL" id="KAK7677938.1"/>
    </source>
</evidence>
<proteinExistence type="predicted"/>
<reference evidence="1 3" key="1">
    <citation type="submission" date="2022-09" db="EMBL/GenBank/DDBJ databases">
        <authorList>
            <person name="Palmer J.M."/>
        </authorList>
    </citation>
    <scope>NUCLEOTIDE SEQUENCE [LARGE SCALE GENOMIC DNA]</scope>
    <source>
        <strain evidence="1 3">DSM 7382</strain>
    </source>
</reference>
<sequence>MPHQHVFDPNNRFIPVVHVTCTARSTDLSQYPSVFNDPQNPTIRQPMLVQLRESVASGGWGSMGYVARIRSINKIGIELQLFGVSDDNACLYAHLMVPHNRAIVSNDQYQLHRSIQFWNPATADSPSQYQAMVDYARANHAPTEVQGRLSSVPDLTGNILFSPLEVPPPTFHHVVPPHHKSPWFEY</sequence>
<comment type="caution">
    <text evidence="1">The sequence shown here is derived from an EMBL/GenBank/DDBJ whole genome shotgun (WGS) entry which is preliminary data.</text>
</comment>
<dbReference type="AlphaFoldDB" id="A0AAW0F9Y4"/>
<evidence type="ECO:0000313" key="1">
    <source>
        <dbReference type="EMBL" id="KAK7677903.1"/>
    </source>
</evidence>
<organism evidence="1 3">
    <name type="scientific">Cerrena zonata</name>
    <dbReference type="NCBI Taxonomy" id="2478898"/>
    <lineage>
        <taxon>Eukaryota</taxon>
        <taxon>Fungi</taxon>
        <taxon>Dikarya</taxon>
        <taxon>Basidiomycota</taxon>
        <taxon>Agaricomycotina</taxon>
        <taxon>Agaricomycetes</taxon>
        <taxon>Polyporales</taxon>
        <taxon>Cerrenaceae</taxon>
        <taxon>Cerrena</taxon>
    </lineage>
</organism>
<dbReference type="EMBL" id="JASBNA010000080">
    <property type="protein sequence ID" value="KAK7677903.1"/>
    <property type="molecule type" value="Genomic_DNA"/>
</dbReference>
<gene>
    <name evidence="1" type="ORF">QCA50_019093</name>
    <name evidence="2" type="ORF">QCA50_019128</name>
</gene>
<keyword evidence="3" id="KW-1185">Reference proteome</keyword>
<evidence type="ECO:0000313" key="3">
    <source>
        <dbReference type="Proteomes" id="UP001385951"/>
    </source>
</evidence>
<dbReference type="EMBL" id="JASBNA010000080">
    <property type="protein sequence ID" value="KAK7677938.1"/>
    <property type="molecule type" value="Genomic_DNA"/>
</dbReference>
<dbReference type="Proteomes" id="UP001385951">
    <property type="component" value="Unassembled WGS sequence"/>
</dbReference>